<dbReference type="InterPro" id="IPR002110">
    <property type="entry name" value="Ankyrin_rpt"/>
</dbReference>
<dbReference type="PROSITE" id="PS50297">
    <property type="entry name" value="ANK_REP_REGION"/>
    <property type="match status" value="1"/>
</dbReference>
<evidence type="ECO:0000256" key="2">
    <source>
        <dbReference type="PROSITE-ProRule" id="PRU00023"/>
    </source>
</evidence>
<dbReference type="SUPFAM" id="SSF52540">
    <property type="entry name" value="P-loop containing nucleoside triphosphate hydrolases"/>
    <property type="match status" value="1"/>
</dbReference>
<gene>
    <name evidence="5" type="ORF">SAMD00023353_1901780</name>
</gene>
<accession>A0A1W2TEG4</accession>
<evidence type="ECO:0000256" key="1">
    <source>
        <dbReference type="ARBA" id="ARBA00022737"/>
    </source>
</evidence>
<dbReference type="InterPro" id="IPR007111">
    <property type="entry name" value="NACHT_NTPase"/>
</dbReference>
<protein>
    <submittedName>
        <fullName evidence="5">Putative ankyrin repeat protein</fullName>
    </submittedName>
</protein>
<evidence type="ECO:0000313" key="5">
    <source>
        <dbReference type="EMBL" id="GAP86407.2"/>
    </source>
</evidence>
<dbReference type="InterPro" id="IPR036770">
    <property type="entry name" value="Ankyrin_rpt-contain_sf"/>
</dbReference>
<dbReference type="PROSITE" id="PS50088">
    <property type="entry name" value="ANK_REPEAT"/>
    <property type="match status" value="1"/>
</dbReference>
<dbReference type="EMBL" id="DF977464">
    <property type="protein sequence ID" value="GAP86407.2"/>
    <property type="molecule type" value="Genomic_DNA"/>
</dbReference>
<keyword evidence="1" id="KW-0677">Repeat</keyword>
<dbReference type="Pfam" id="PF12796">
    <property type="entry name" value="Ank_2"/>
    <property type="match status" value="2"/>
</dbReference>
<feature type="region of interest" description="Disordered" evidence="3">
    <location>
        <begin position="723"/>
        <end position="747"/>
    </location>
</feature>
<dbReference type="InterPro" id="IPR056884">
    <property type="entry name" value="NPHP3-like_N"/>
</dbReference>
<dbReference type="STRING" id="77044.A0A1W2TEG4"/>
<feature type="compositionally biased region" description="Polar residues" evidence="3">
    <location>
        <begin position="725"/>
        <end position="738"/>
    </location>
</feature>
<dbReference type="Pfam" id="PF24883">
    <property type="entry name" value="NPHP3_N"/>
    <property type="match status" value="1"/>
</dbReference>
<evidence type="ECO:0000256" key="3">
    <source>
        <dbReference type="SAM" id="MobiDB-lite"/>
    </source>
</evidence>
<feature type="repeat" description="ANK" evidence="2">
    <location>
        <begin position="667"/>
        <end position="688"/>
    </location>
</feature>
<dbReference type="SUPFAM" id="SSF48403">
    <property type="entry name" value="Ankyrin repeat"/>
    <property type="match status" value="1"/>
</dbReference>
<organism evidence="5">
    <name type="scientific">Rosellinia necatrix</name>
    <name type="common">White root-rot fungus</name>
    <dbReference type="NCBI Taxonomy" id="77044"/>
    <lineage>
        <taxon>Eukaryota</taxon>
        <taxon>Fungi</taxon>
        <taxon>Dikarya</taxon>
        <taxon>Ascomycota</taxon>
        <taxon>Pezizomycotina</taxon>
        <taxon>Sordariomycetes</taxon>
        <taxon>Xylariomycetidae</taxon>
        <taxon>Xylariales</taxon>
        <taxon>Xylariaceae</taxon>
        <taxon>Rosellinia</taxon>
    </lineage>
</organism>
<feature type="domain" description="NACHT" evidence="4">
    <location>
        <begin position="212"/>
        <end position="343"/>
    </location>
</feature>
<dbReference type="Gene3D" id="1.25.40.20">
    <property type="entry name" value="Ankyrin repeat-containing domain"/>
    <property type="match status" value="1"/>
</dbReference>
<dbReference type="PROSITE" id="PS50837">
    <property type="entry name" value="NACHT"/>
    <property type="match status" value="1"/>
</dbReference>
<dbReference type="SMART" id="SM00248">
    <property type="entry name" value="ANK"/>
    <property type="match status" value="6"/>
</dbReference>
<evidence type="ECO:0000259" key="4">
    <source>
        <dbReference type="PROSITE" id="PS50837"/>
    </source>
</evidence>
<dbReference type="Proteomes" id="UP000054516">
    <property type="component" value="Unassembled WGS sequence"/>
</dbReference>
<evidence type="ECO:0000313" key="6">
    <source>
        <dbReference type="Proteomes" id="UP000054516"/>
    </source>
</evidence>
<reference evidence="5" key="1">
    <citation type="submission" date="2016-03" db="EMBL/GenBank/DDBJ databases">
        <title>Draft genome sequence of Rosellinia necatrix.</title>
        <authorList>
            <person name="Kanematsu S."/>
        </authorList>
    </citation>
    <scope>NUCLEOTIDE SEQUENCE [LARGE SCALE GENOMIC DNA]</scope>
    <source>
        <strain evidence="5">W97</strain>
    </source>
</reference>
<dbReference type="AlphaFoldDB" id="A0A1W2TEG4"/>
<sequence>MDSSICASAAAGLLGVTIQITGSLYGNWEYSSQALAERLIYELSQLRNVLQSLEATALSVADVVSPPPDDLLACLEEVRTPLASLGSKLFREHPGTVFGSQHSILPMHPFNAPTLSRGSILPLSPAETTSDIQSLQECFSKLSRSIAKSVFSPAEKLLPKRIADPTTALWKDRAEYIESHESACRSRLDGTGQWFVVTSKFQNWLTAEHVSNTLFCHGKPGSGKTILASLAVDSIQKWQKDSRSPSIGLAYFYFNRKTPRPLWNIALALLEQLHLQSPSSLPQDEVAKLESLAAKAEPIRFPDIVSAVLAISKQFQRVYIIIDALNECSPNDRGDLLYLLASLTNSPARLLAYSRSYQTFNIFDDSPSIEITPSKQDILLYAQSRLQSLPPKHECLRARIIASLLDTGRQYLMFLPIVLQLRDVLSKTATKDIVQELERVPRGLNIAYRDLFEQIQNQEPHMAKMAHRTLTWLFFSRRPLETAELIEVHHHATAEVKADTRLITGSCMGLVQSMPGFCFPHISVQAFLKEINFGDEKVVAWHCLSYINSRMVEEVRDPEAIDSLIQSSPLLNYAANYWGRHIRNAIHDSENDLVLLKQSCLTLLKDKPRVAILCHVLFMSRPRPRGEAINGGLVKSSWLHLAAYFGLDWAIDSLNSYIDLATERDEWGRTPLHIAAENGFDECVRRLLAQMSPNRQDAEGRTAWHYAAKSGNNRSMNHLLEWHSGASSPSRSIPTTSLGADRRGKGKSPLEYMAVSGNAEMFRTLFRLYTAGSNNGVQVKPFLSNAMSLAVASGKTEIVEYLLSQDQAPHYEHLIVATKGGFQNIVRLLLEYGVDVTKSEHDGDSAIVIAAREGWNKILELLVWNIVLEGTKKEINAALSSAAKANNTEGVRILLRAGAVPDGEDNPIVL</sequence>
<proteinExistence type="predicted"/>
<dbReference type="OrthoDB" id="4772757at2759"/>
<dbReference type="InterPro" id="IPR027417">
    <property type="entry name" value="P-loop_NTPase"/>
</dbReference>
<dbReference type="PANTHER" id="PTHR10039">
    <property type="entry name" value="AMELOGENIN"/>
    <property type="match status" value="1"/>
</dbReference>
<dbReference type="PRINTS" id="PR01415">
    <property type="entry name" value="ANKYRIN"/>
</dbReference>
<name>A0A1W2TEG4_ROSNE</name>
<keyword evidence="2" id="KW-0040">ANK repeat</keyword>
<keyword evidence="6" id="KW-1185">Reference proteome</keyword>
<dbReference type="Gene3D" id="3.40.50.300">
    <property type="entry name" value="P-loop containing nucleotide triphosphate hydrolases"/>
    <property type="match status" value="1"/>
</dbReference>
<dbReference type="PANTHER" id="PTHR10039:SF15">
    <property type="entry name" value="NACHT DOMAIN-CONTAINING PROTEIN"/>
    <property type="match status" value="1"/>
</dbReference>